<evidence type="ECO:0000256" key="1">
    <source>
        <dbReference type="SAM" id="Phobius"/>
    </source>
</evidence>
<dbReference type="InterPro" id="IPR010773">
    <property type="entry name" value="Mycophage_PG1_Gp7"/>
</dbReference>
<comment type="caution">
    <text evidence="2">The sequence shown here is derived from an EMBL/GenBank/DDBJ whole genome shotgun (WGS) entry which is preliminary data.</text>
</comment>
<gene>
    <name evidence="2" type="ORF">E4663_09475</name>
</gene>
<accession>A0A4Z0H449</accession>
<name>A0A4Z0H449_9BACI</name>
<dbReference type="AlphaFoldDB" id="A0A4Z0H449"/>
<organism evidence="2 3">
    <name type="scientific">Halobacillus salinus</name>
    <dbReference type="NCBI Taxonomy" id="192814"/>
    <lineage>
        <taxon>Bacteria</taxon>
        <taxon>Bacillati</taxon>
        <taxon>Bacillota</taxon>
        <taxon>Bacilli</taxon>
        <taxon>Bacillales</taxon>
        <taxon>Bacillaceae</taxon>
        <taxon>Halobacillus</taxon>
    </lineage>
</organism>
<dbReference type="STRING" id="192814.GCA_900166575_02279"/>
<evidence type="ECO:0000313" key="2">
    <source>
        <dbReference type="EMBL" id="TGB05198.1"/>
    </source>
</evidence>
<keyword evidence="1" id="KW-0812">Transmembrane</keyword>
<dbReference type="Pfam" id="PF07098">
    <property type="entry name" value="DUF1360"/>
    <property type="match status" value="1"/>
</dbReference>
<dbReference type="EMBL" id="SRJC01000001">
    <property type="protein sequence ID" value="TGB05198.1"/>
    <property type="molecule type" value="Genomic_DNA"/>
</dbReference>
<keyword evidence="1" id="KW-0472">Membrane</keyword>
<keyword evidence="3" id="KW-1185">Reference proteome</keyword>
<dbReference type="Proteomes" id="UP000297982">
    <property type="component" value="Unassembled WGS sequence"/>
</dbReference>
<sequence>MSIQWLHLVIFGLAAFRLTRLIVDDLIMEWLRRPFTTIRVEQTEDGETEEWIEPNGFIGEGLTCQWCVGVWSSLIILVLYTFIPFGEYVVLLLAIAGLQSILYSWSVRT</sequence>
<reference evidence="2 3" key="1">
    <citation type="journal article" date="2003" name="Int. J. Syst. Evol. Microbiol.">
        <title>Halobacillus salinus sp. nov., isolated from a salt lake on the coast of the East Sea in Korea.</title>
        <authorList>
            <person name="Yoon J.H."/>
            <person name="Kang K.H."/>
            <person name="Park Y.H."/>
        </authorList>
    </citation>
    <scope>NUCLEOTIDE SEQUENCE [LARGE SCALE GENOMIC DNA]</scope>
    <source>
        <strain evidence="2 3">HSL-3</strain>
    </source>
</reference>
<proteinExistence type="predicted"/>
<feature type="transmembrane region" description="Helical" evidence="1">
    <location>
        <begin position="6"/>
        <end position="23"/>
    </location>
</feature>
<protein>
    <submittedName>
        <fullName evidence="2">DUF1360 domain-containing protein</fullName>
    </submittedName>
</protein>
<keyword evidence="1" id="KW-1133">Transmembrane helix</keyword>
<dbReference type="RefSeq" id="WP_135327393.1">
    <property type="nucleotide sequence ID" value="NZ_SRJC01000001.1"/>
</dbReference>
<evidence type="ECO:0000313" key="3">
    <source>
        <dbReference type="Proteomes" id="UP000297982"/>
    </source>
</evidence>